<dbReference type="GO" id="GO:0010506">
    <property type="term" value="P:regulation of autophagy"/>
    <property type="evidence" value="ECO:0007669"/>
    <property type="project" value="InterPro"/>
</dbReference>
<dbReference type="PANTHER" id="PTHR13680">
    <property type="entry name" value="CDGSH IRON-SULFUR DOMAIN-CONTAINING PROTEIN 1"/>
    <property type="match status" value="1"/>
</dbReference>
<accession>A0A7S3M390</accession>
<keyword evidence="2" id="KW-0479">Metal-binding</keyword>
<dbReference type="GO" id="GO:0046872">
    <property type="term" value="F:metal ion binding"/>
    <property type="evidence" value="ECO:0007669"/>
    <property type="project" value="UniProtKB-KW"/>
</dbReference>
<organism evidence="7">
    <name type="scientific">Spumella elongata</name>
    <dbReference type="NCBI Taxonomy" id="89044"/>
    <lineage>
        <taxon>Eukaryota</taxon>
        <taxon>Sar</taxon>
        <taxon>Stramenopiles</taxon>
        <taxon>Ochrophyta</taxon>
        <taxon>Chrysophyceae</taxon>
        <taxon>Chromulinales</taxon>
        <taxon>Chromulinaceae</taxon>
        <taxon>Spumella</taxon>
    </lineage>
</organism>
<evidence type="ECO:0000313" key="7">
    <source>
        <dbReference type="EMBL" id="CAE0279270.1"/>
    </source>
</evidence>
<dbReference type="SMART" id="SM00704">
    <property type="entry name" value="ZnF_CDGSH"/>
    <property type="match status" value="1"/>
</dbReference>
<protein>
    <recommendedName>
        <fullName evidence="6">Iron-binding zinc finger CDGSH type domain-containing protein</fullName>
    </recommendedName>
</protein>
<sequence>MLGLYICSKHTSKVAVSAKILFRSSFSTLPTDEVTSEKAERFNKIVDVYSPKVVSNITLSPGEKVILCRCWLSSKFPLCDGSHGKHNKATGDNLGPVVVTVSQQPKAQDN</sequence>
<dbReference type="InterPro" id="IPR042216">
    <property type="entry name" value="MitoNEET_CISD"/>
</dbReference>
<evidence type="ECO:0000256" key="1">
    <source>
        <dbReference type="ARBA" id="ARBA00022714"/>
    </source>
</evidence>
<reference evidence="7" key="1">
    <citation type="submission" date="2021-01" db="EMBL/GenBank/DDBJ databases">
        <authorList>
            <person name="Corre E."/>
            <person name="Pelletier E."/>
            <person name="Niang G."/>
            <person name="Scheremetjew M."/>
            <person name="Finn R."/>
            <person name="Kale V."/>
            <person name="Holt S."/>
            <person name="Cochrane G."/>
            <person name="Meng A."/>
            <person name="Brown T."/>
            <person name="Cohen L."/>
        </authorList>
    </citation>
    <scope>NUCLEOTIDE SEQUENCE</scope>
    <source>
        <strain evidence="7">CCAP 955/1</strain>
    </source>
</reference>
<dbReference type="EMBL" id="HBIC01016012">
    <property type="protein sequence ID" value="CAE0279270.1"/>
    <property type="molecule type" value="Transcribed_RNA"/>
</dbReference>
<dbReference type="InterPro" id="IPR018967">
    <property type="entry name" value="FeS-contain_CDGSH-typ"/>
</dbReference>
<comment type="cofactor">
    <cofactor evidence="5">
        <name>[2Fe-2S] cluster</name>
        <dbReference type="ChEBI" id="CHEBI:190135"/>
    </cofactor>
</comment>
<evidence type="ECO:0000259" key="6">
    <source>
        <dbReference type="SMART" id="SM00704"/>
    </source>
</evidence>
<evidence type="ECO:0000256" key="2">
    <source>
        <dbReference type="ARBA" id="ARBA00022723"/>
    </source>
</evidence>
<gene>
    <name evidence="7" type="ORF">SELO1098_LOCUS8103</name>
</gene>
<keyword evidence="4" id="KW-0411">Iron-sulfur</keyword>
<proteinExistence type="predicted"/>
<dbReference type="Pfam" id="PF09360">
    <property type="entry name" value="zf-CDGSH"/>
    <property type="match status" value="1"/>
</dbReference>
<evidence type="ECO:0000256" key="5">
    <source>
        <dbReference type="ARBA" id="ARBA00034078"/>
    </source>
</evidence>
<keyword evidence="3" id="KW-0408">Iron</keyword>
<keyword evidence="1" id="KW-0001">2Fe-2S</keyword>
<evidence type="ECO:0000256" key="3">
    <source>
        <dbReference type="ARBA" id="ARBA00023004"/>
    </source>
</evidence>
<dbReference type="PANTHER" id="PTHR13680:SF5">
    <property type="entry name" value="CDGSH IRON-SULFUR DOMAIN-CONTAINING PROTEIN 1"/>
    <property type="match status" value="1"/>
</dbReference>
<name>A0A7S3M390_9STRA</name>
<dbReference type="InterPro" id="IPR045131">
    <property type="entry name" value="CISD1/2"/>
</dbReference>
<dbReference type="GO" id="GO:0051537">
    <property type="term" value="F:2 iron, 2 sulfur cluster binding"/>
    <property type="evidence" value="ECO:0007669"/>
    <property type="project" value="UniProtKB-KW"/>
</dbReference>
<dbReference type="AlphaFoldDB" id="A0A7S3M390"/>
<dbReference type="Gene3D" id="3.40.5.90">
    <property type="entry name" value="CDGSH iron-sulfur domain, mitoNEET-type"/>
    <property type="match status" value="1"/>
</dbReference>
<feature type="domain" description="Iron-binding zinc finger CDGSH type" evidence="6">
    <location>
        <begin position="52"/>
        <end position="89"/>
    </location>
</feature>
<dbReference type="GO" id="GO:0005741">
    <property type="term" value="C:mitochondrial outer membrane"/>
    <property type="evidence" value="ECO:0007669"/>
    <property type="project" value="TreeGrafter"/>
</dbReference>
<evidence type="ECO:0000256" key="4">
    <source>
        <dbReference type="ARBA" id="ARBA00023014"/>
    </source>
</evidence>